<evidence type="ECO:0000256" key="3">
    <source>
        <dbReference type="ARBA" id="ARBA00022536"/>
    </source>
</evidence>
<evidence type="ECO:0000256" key="4">
    <source>
        <dbReference type="ARBA" id="ARBA00022679"/>
    </source>
</evidence>
<evidence type="ECO:0000256" key="13">
    <source>
        <dbReference type="ARBA" id="ARBA00023157"/>
    </source>
</evidence>
<dbReference type="AlphaFoldDB" id="A0A484N5E9"/>
<evidence type="ECO:0000256" key="9">
    <source>
        <dbReference type="ARBA" id="ARBA00022777"/>
    </source>
</evidence>
<keyword evidence="4 18" id="KW-0808">Transferase</keyword>
<keyword evidence="9 18" id="KW-0418">Kinase</keyword>
<dbReference type="InterPro" id="IPR051343">
    <property type="entry name" value="G-type_lectin_kinases/EP1-like"/>
</dbReference>
<keyword evidence="10 18" id="KW-0067">ATP-binding</keyword>
<comment type="similarity">
    <text evidence="18">Belongs to the protein kinase superfamily. Ser/Thr protein kinase family.</text>
</comment>
<protein>
    <recommendedName>
        <fullName evidence="18">Receptor-like serine/threonine-protein kinase</fullName>
        <ecNumber evidence="18">2.7.11.1</ecNumber>
    </recommendedName>
</protein>
<reference evidence="22 23" key="1">
    <citation type="submission" date="2018-04" db="EMBL/GenBank/DDBJ databases">
        <authorList>
            <person name="Vogel A."/>
        </authorList>
    </citation>
    <scope>NUCLEOTIDE SEQUENCE [LARGE SCALE GENOMIC DNA]</scope>
</reference>
<keyword evidence="6" id="KW-0732">Signal</keyword>
<dbReference type="Gene3D" id="3.30.200.20">
    <property type="entry name" value="Phosphorylase Kinase, domain 1"/>
    <property type="match status" value="1"/>
</dbReference>
<dbReference type="GO" id="GO:0005524">
    <property type="term" value="F:ATP binding"/>
    <property type="evidence" value="ECO:0007669"/>
    <property type="project" value="UniProtKB-UniRule"/>
</dbReference>
<feature type="domain" description="Bulb-type lectin" evidence="21">
    <location>
        <begin position="1"/>
        <end position="83"/>
    </location>
</feature>
<evidence type="ECO:0000256" key="16">
    <source>
        <dbReference type="ARBA" id="ARBA00047899"/>
    </source>
</evidence>
<dbReference type="PIRSF" id="PIRSF000641">
    <property type="entry name" value="SRK"/>
    <property type="match status" value="1"/>
</dbReference>
<dbReference type="SUPFAM" id="SSF56112">
    <property type="entry name" value="Protein kinase-like (PK-like)"/>
    <property type="match status" value="1"/>
</dbReference>
<keyword evidence="14" id="KW-0675">Receptor</keyword>
<dbReference type="GO" id="GO:0016020">
    <property type="term" value="C:membrane"/>
    <property type="evidence" value="ECO:0007669"/>
    <property type="project" value="UniProtKB-SubCell"/>
</dbReference>
<dbReference type="InterPro" id="IPR017441">
    <property type="entry name" value="Protein_kinase_ATP_BS"/>
</dbReference>
<evidence type="ECO:0000256" key="6">
    <source>
        <dbReference type="ARBA" id="ARBA00022729"/>
    </source>
</evidence>
<evidence type="ECO:0000256" key="10">
    <source>
        <dbReference type="ARBA" id="ARBA00022840"/>
    </source>
</evidence>
<proteinExistence type="inferred from homology"/>
<dbReference type="Pfam" id="PF01453">
    <property type="entry name" value="B_lectin"/>
    <property type="match status" value="1"/>
</dbReference>
<evidence type="ECO:0000313" key="23">
    <source>
        <dbReference type="Proteomes" id="UP000595140"/>
    </source>
</evidence>
<dbReference type="InterPro" id="IPR036426">
    <property type="entry name" value="Bulb-type_lectin_dom_sf"/>
</dbReference>
<sequence>MLCLWYANVTEDSIVWYANGSPAPKGSTVNLDADSGLLLSDPQGTELWRSDQLSEKISHAILNDAGNFALVATRDNSTMLWDTFGHPKDTLLPGQVMDNGGQLISRHSEANFSQGRFYLVMDSNGDLILATKTSPAISNFDAVYYNWKAGPSNQTNSGSKLMFSENGSVSILKRDNATATKLWPVANSVEYYLRLTLNFDGVLVLYRLPKKSAANQSWIPLWTSPDNICLAFAPALKDGFYGSGACGYNNLCSLDTNKRTSCKCPPGYALLDPSDKHGSCTQDFLQTCNKRISGDGEKASPDVLNSMIEMPNTDWWYHDMERINPSTKDECKAACLNDCLCDAAVYAGDTCWKKKLPLANGITGTNVNGTTFLKVRKGIVPPLPHANGNPPEEDSSVKKVLLGTSVSVNILLITATCLVLLYIIHKRKSKQTASASLPLQSNLPCFLYKELAEATNRFTEEIGRGASAIVYKGETPEGIVAVKKLDRVDRDSAVEFSAEINVIGQTHHKNLVRLLGYCNEGQHHILVYEYMSNGTLANFLFGDLRPSWSERVKIAIGIAHGLTYLHDECSTQIIHCDIKPQNILLDDQYNARISDFGLAKILMLNESRTQTCIRGTKGYVAPEWFRNNKVTVKVDVYSFGVLLMEIITCRKSFEDVEACGEDKAILVDWLTDCFKDNRLDLLVEDDTEALNDMEKIKRFIMTAIWCIQEDPTLRPTMRMVTQMLEETVQVHVPPYPFPLPSETCFISGE</sequence>
<evidence type="ECO:0000259" key="20">
    <source>
        <dbReference type="PROSITE" id="PS50011"/>
    </source>
</evidence>
<dbReference type="InterPro" id="IPR000719">
    <property type="entry name" value="Prot_kinase_dom"/>
</dbReference>
<evidence type="ECO:0000256" key="8">
    <source>
        <dbReference type="ARBA" id="ARBA00022741"/>
    </source>
</evidence>
<dbReference type="Pfam" id="PF00069">
    <property type="entry name" value="Pkinase"/>
    <property type="match status" value="1"/>
</dbReference>
<dbReference type="GO" id="GO:0004674">
    <property type="term" value="F:protein serine/threonine kinase activity"/>
    <property type="evidence" value="ECO:0007669"/>
    <property type="project" value="UniProtKB-KW"/>
</dbReference>
<keyword evidence="8 18" id="KW-0547">Nucleotide-binding</keyword>
<dbReference type="GO" id="GO:0030246">
    <property type="term" value="F:carbohydrate binding"/>
    <property type="evidence" value="ECO:0007669"/>
    <property type="project" value="UniProtKB-KW"/>
</dbReference>
<evidence type="ECO:0000256" key="2">
    <source>
        <dbReference type="ARBA" id="ARBA00022527"/>
    </source>
</evidence>
<dbReference type="PANTHER" id="PTHR47976:SF119">
    <property type="entry name" value="G-TYPE LECTIN S-RECEPTOR-LIKE SERINE_THREONINE-PROTEIN KINASE RLK1"/>
    <property type="match status" value="1"/>
</dbReference>
<organism evidence="22 23">
    <name type="scientific">Cuscuta campestris</name>
    <dbReference type="NCBI Taxonomy" id="132261"/>
    <lineage>
        <taxon>Eukaryota</taxon>
        <taxon>Viridiplantae</taxon>
        <taxon>Streptophyta</taxon>
        <taxon>Embryophyta</taxon>
        <taxon>Tracheophyta</taxon>
        <taxon>Spermatophyta</taxon>
        <taxon>Magnoliopsida</taxon>
        <taxon>eudicotyledons</taxon>
        <taxon>Gunneridae</taxon>
        <taxon>Pentapetalae</taxon>
        <taxon>asterids</taxon>
        <taxon>lamiids</taxon>
        <taxon>Solanales</taxon>
        <taxon>Convolvulaceae</taxon>
        <taxon>Cuscuteae</taxon>
        <taxon>Cuscuta</taxon>
        <taxon>Cuscuta subgen. Grammica</taxon>
        <taxon>Cuscuta sect. Cleistogrammica</taxon>
    </lineage>
</organism>
<dbReference type="OrthoDB" id="5857966at2759"/>
<evidence type="ECO:0000256" key="5">
    <source>
        <dbReference type="ARBA" id="ARBA00022692"/>
    </source>
</evidence>
<dbReference type="FunFam" id="1.10.510.10:FF:000237">
    <property type="entry name" value="G-type lectin S-receptor-like serine/threonine-protein kinase"/>
    <property type="match status" value="1"/>
</dbReference>
<dbReference type="InterPro" id="IPR024171">
    <property type="entry name" value="SRK-like_kinase"/>
</dbReference>
<evidence type="ECO:0000256" key="19">
    <source>
        <dbReference type="PROSITE-ProRule" id="PRU10141"/>
    </source>
</evidence>
<keyword evidence="7" id="KW-0430">Lectin</keyword>
<dbReference type="FunFam" id="3.30.200.20:FF:000059">
    <property type="entry name" value="S-receptor-like serine/threonine-protein kinase"/>
    <property type="match status" value="1"/>
</dbReference>
<keyword evidence="11" id="KW-1133">Transmembrane helix</keyword>
<evidence type="ECO:0000256" key="7">
    <source>
        <dbReference type="ARBA" id="ARBA00022734"/>
    </source>
</evidence>
<keyword evidence="13" id="KW-1015">Disulfide bond</keyword>
<dbReference type="PANTHER" id="PTHR47976">
    <property type="entry name" value="G-TYPE LECTIN S-RECEPTOR-LIKE SERINE/THREONINE-PROTEIN KINASE SD2-5"/>
    <property type="match status" value="1"/>
</dbReference>
<keyword evidence="5" id="KW-0812">Transmembrane</keyword>
<evidence type="ECO:0000256" key="17">
    <source>
        <dbReference type="ARBA" id="ARBA00048679"/>
    </source>
</evidence>
<evidence type="ECO:0000256" key="11">
    <source>
        <dbReference type="ARBA" id="ARBA00022989"/>
    </source>
</evidence>
<feature type="domain" description="Bulb-type lectin" evidence="21">
    <location>
        <begin position="88"/>
        <end position="218"/>
    </location>
</feature>
<evidence type="ECO:0000313" key="22">
    <source>
        <dbReference type="EMBL" id="VFQ96531.1"/>
    </source>
</evidence>
<feature type="binding site" evidence="19">
    <location>
        <position position="484"/>
    </location>
    <ligand>
        <name>ATP</name>
        <dbReference type="ChEBI" id="CHEBI:30616"/>
    </ligand>
</feature>
<dbReference type="PROSITE" id="PS00108">
    <property type="entry name" value="PROTEIN_KINASE_ST"/>
    <property type="match status" value="1"/>
</dbReference>
<dbReference type="EMBL" id="OOIL02006049">
    <property type="protein sequence ID" value="VFQ96531.1"/>
    <property type="molecule type" value="Genomic_DNA"/>
</dbReference>
<gene>
    <name evidence="22" type="ORF">CCAM_LOCUS38307</name>
</gene>
<comment type="catalytic activity">
    <reaction evidence="17 18">
        <text>L-seryl-[protein] + ATP = O-phospho-L-seryl-[protein] + ADP + H(+)</text>
        <dbReference type="Rhea" id="RHEA:17989"/>
        <dbReference type="Rhea" id="RHEA-COMP:9863"/>
        <dbReference type="Rhea" id="RHEA-COMP:11604"/>
        <dbReference type="ChEBI" id="CHEBI:15378"/>
        <dbReference type="ChEBI" id="CHEBI:29999"/>
        <dbReference type="ChEBI" id="CHEBI:30616"/>
        <dbReference type="ChEBI" id="CHEBI:83421"/>
        <dbReference type="ChEBI" id="CHEBI:456216"/>
        <dbReference type="EC" id="2.7.11.1"/>
    </reaction>
</comment>
<keyword evidence="12" id="KW-0472">Membrane</keyword>
<evidence type="ECO:0000256" key="14">
    <source>
        <dbReference type="ARBA" id="ARBA00023170"/>
    </source>
</evidence>
<dbReference type="InterPro" id="IPR011009">
    <property type="entry name" value="Kinase-like_dom_sf"/>
</dbReference>
<dbReference type="SMART" id="SM00220">
    <property type="entry name" value="S_TKc"/>
    <property type="match status" value="1"/>
</dbReference>
<dbReference type="Gene3D" id="2.90.10.10">
    <property type="entry name" value="Bulb-type lectin domain"/>
    <property type="match status" value="2"/>
</dbReference>
<keyword evidence="2 18" id="KW-0723">Serine/threonine-protein kinase</keyword>
<comment type="subcellular location">
    <subcellularLocation>
        <location evidence="1">Membrane</location>
        <topology evidence="1">Single-pass type I membrane protein</topology>
    </subcellularLocation>
</comment>
<dbReference type="CDD" id="cd14066">
    <property type="entry name" value="STKc_IRAK"/>
    <property type="match status" value="1"/>
</dbReference>
<dbReference type="InterPro" id="IPR001480">
    <property type="entry name" value="Bulb-type_lectin_dom"/>
</dbReference>
<dbReference type="PROSITE" id="PS50011">
    <property type="entry name" value="PROTEIN_KINASE_DOM"/>
    <property type="match status" value="1"/>
</dbReference>
<evidence type="ECO:0000259" key="21">
    <source>
        <dbReference type="PROSITE" id="PS50927"/>
    </source>
</evidence>
<keyword evidence="15" id="KW-0325">Glycoprotein</keyword>
<accession>A0A484N5E9</accession>
<dbReference type="PROSITE" id="PS00107">
    <property type="entry name" value="PROTEIN_KINASE_ATP"/>
    <property type="match status" value="1"/>
</dbReference>
<dbReference type="Proteomes" id="UP000595140">
    <property type="component" value="Unassembled WGS sequence"/>
</dbReference>
<evidence type="ECO:0000256" key="15">
    <source>
        <dbReference type="ARBA" id="ARBA00023180"/>
    </source>
</evidence>
<dbReference type="PROSITE" id="PS50927">
    <property type="entry name" value="BULB_LECTIN"/>
    <property type="match status" value="2"/>
</dbReference>
<dbReference type="InterPro" id="IPR008271">
    <property type="entry name" value="Ser/Thr_kinase_AS"/>
</dbReference>
<evidence type="ECO:0000256" key="1">
    <source>
        <dbReference type="ARBA" id="ARBA00004479"/>
    </source>
</evidence>
<feature type="domain" description="Protein kinase" evidence="20">
    <location>
        <begin position="456"/>
        <end position="728"/>
    </location>
</feature>
<name>A0A484N5E9_9ASTE</name>
<evidence type="ECO:0000256" key="12">
    <source>
        <dbReference type="ARBA" id="ARBA00023136"/>
    </source>
</evidence>
<dbReference type="CDD" id="cd01098">
    <property type="entry name" value="PAN_AP_plant"/>
    <property type="match status" value="1"/>
</dbReference>
<comment type="catalytic activity">
    <reaction evidence="16 18">
        <text>L-threonyl-[protein] + ATP = O-phospho-L-threonyl-[protein] + ADP + H(+)</text>
        <dbReference type="Rhea" id="RHEA:46608"/>
        <dbReference type="Rhea" id="RHEA-COMP:11060"/>
        <dbReference type="Rhea" id="RHEA-COMP:11605"/>
        <dbReference type="ChEBI" id="CHEBI:15378"/>
        <dbReference type="ChEBI" id="CHEBI:30013"/>
        <dbReference type="ChEBI" id="CHEBI:30616"/>
        <dbReference type="ChEBI" id="CHEBI:61977"/>
        <dbReference type="ChEBI" id="CHEBI:456216"/>
        <dbReference type="EC" id="2.7.11.1"/>
    </reaction>
</comment>
<keyword evidence="23" id="KW-1185">Reference proteome</keyword>
<dbReference type="Gene3D" id="1.10.510.10">
    <property type="entry name" value="Transferase(Phosphotransferase) domain 1"/>
    <property type="match status" value="1"/>
</dbReference>
<keyword evidence="3" id="KW-0245">EGF-like domain</keyword>
<dbReference type="GO" id="GO:0106310">
    <property type="term" value="F:protein serine kinase activity"/>
    <property type="evidence" value="ECO:0007669"/>
    <property type="project" value="RHEA"/>
</dbReference>
<dbReference type="EC" id="2.7.11.1" evidence="18"/>
<dbReference type="SUPFAM" id="SSF51110">
    <property type="entry name" value="alpha-D-mannose-specific plant lectins"/>
    <property type="match status" value="1"/>
</dbReference>
<evidence type="ECO:0000256" key="18">
    <source>
        <dbReference type="PIRNR" id="PIRNR000641"/>
    </source>
</evidence>